<dbReference type="InterPro" id="IPR045071">
    <property type="entry name" value="BBP-like"/>
</dbReference>
<name>A0A0N5AF77_9BILA</name>
<dbReference type="InterPro" id="IPR001878">
    <property type="entry name" value="Znf_CCHC"/>
</dbReference>
<evidence type="ECO:0000256" key="5">
    <source>
        <dbReference type="ARBA" id="ARBA00022771"/>
    </source>
</evidence>
<keyword evidence="6 12" id="KW-0862">Zinc</keyword>
<feature type="compositionally biased region" description="Polar residues" evidence="13">
    <location>
        <begin position="46"/>
        <end position="62"/>
    </location>
</feature>
<dbReference type="SUPFAM" id="SSF57756">
    <property type="entry name" value="Retrovirus zinc finger-like domains"/>
    <property type="match status" value="1"/>
</dbReference>
<dbReference type="FunFam" id="4.10.60.10:FF:000031">
    <property type="entry name" value="splicing factor 1"/>
    <property type="match status" value="1"/>
</dbReference>
<evidence type="ECO:0000256" key="12">
    <source>
        <dbReference type="RuleBase" id="RU367126"/>
    </source>
</evidence>
<evidence type="ECO:0000256" key="11">
    <source>
        <dbReference type="PROSITE-ProRule" id="PRU00117"/>
    </source>
</evidence>
<feature type="region of interest" description="Disordered" evidence="13">
    <location>
        <begin position="37"/>
        <end position="191"/>
    </location>
</feature>
<keyword evidence="3 12" id="KW-0507">mRNA processing</keyword>
<feature type="region of interest" description="Disordered" evidence="13">
    <location>
        <begin position="210"/>
        <end position="248"/>
    </location>
</feature>
<reference evidence="16" key="1">
    <citation type="submission" date="2017-02" db="UniProtKB">
        <authorList>
            <consortium name="WormBaseParasite"/>
        </authorList>
    </citation>
    <scope>IDENTIFICATION</scope>
</reference>
<dbReference type="GO" id="GO:0008270">
    <property type="term" value="F:zinc ion binding"/>
    <property type="evidence" value="ECO:0007669"/>
    <property type="project" value="UniProtKB-UniRule"/>
</dbReference>
<keyword evidence="4 12" id="KW-0479">Metal-binding</keyword>
<dbReference type="FunFam" id="3.30.1370.10:FF:000126">
    <property type="entry name" value="Protein CBR-SFA-1"/>
    <property type="match status" value="1"/>
</dbReference>
<comment type="similarity">
    <text evidence="2 12">Belongs to the BBP/SF1 family.</text>
</comment>
<dbReference type="GO" id="GO:0000398">
    <property type="term" value="P:mRNA splicing, via spliceosome"/>
    <property type="evidence" value="ECO:0007669"/>
    <property type="project" value="UniProtKB-UniRule"/>
</dbReference>
<protein>
    <recommendedName>
        <fullName evidence="12">Branchpoint-bridging protein</fullName>
    </recommendedName>
</protein>
<dbReference type="InterPro" id="IPR036875">
    <property type="entry name" value="Znf_CCHC_sf"/>
</dbReference>
<dbReference type="SMART" id="SM00343">
    <property type="entry name" value="ZnF_C2HC"/>
    <property type="match status" value="2"/>
</dbReference>
<dbReference type="GO" id="GO:0003729">
    <property type="term" value="F:mRNA binding"/>
    <property type="evidence" value="ECO:0007669"/>
    <property type="project" value="TreeGrafter"/>
</dbReference>
<dbReference type="GO" id="GO:0005681">
    <property type="term" value="C:spliceosomal complex"/>
    <property type="evidence" value="ECO:0007669"/>
    <property type="project" value="UniProtKB-KW"/>
</dbReference>
<evidence type="ECO:0000313" key="15">
    <source>
        <dbReference type="Proteomes" id="UP000046393"/>
    </source>
</evidence>
<feature type="compositionally biased region" description="Pro residues" evidence="13">
    <location>
        <begin position="649"/>
        <end position="680"/>
    </location>
</feature>
<evidence type="ECO:0000256" key="9">
    <source>
        <dbReference type="ARBA" id="ARBA00023242"/>
    </source>
</evidence>
<dbReference type="GO" id="GO:0019899">
    <property type="term" value="F:enzyme binding"/>
    <property type="evidence" value="ECO:0007669"/>
    <property type="project" value="UniProtKB-ARBA"/>
</dbReference>
<accession>A0A0N5AF77</accession>
<dbReference type="PANTHER" id="PTHR11208">
    <property type="entry name" value="RNA-BINDING PROTEIN RELATED"/>
    <property type="match status" value="1"/>
</dbReference>
<evidence type="ECO:0000256" key="2">
    <source>
        <dbReference type="ARBA" id="ARBA00010382"/>
    </source>
</evidence>
<evidence type="ECO:0000256" key="1">
    <source>
        <dbReference type="ARBA" id="ARBA00004123"/>
    </source>
</evidence>
<keyword evidence="5 10" id="KW-0863">Zinc-finger</keyword>
<dbReference type="InterPro" id="IPR032570">
    <property type="entry name" value="SF1-HH"/>
</dbReference>
<dbReference type="GO" id="GO:0048024">
    <property type="term" value="P:regulation of mRNA splicing, via spliceosome"/>
    <property type="evidence" value="ECO:0007669"/>
    <property type="project" value="TreeGrafter"/>
</dbReference>
<feature type="compositionally biased region" description="Basic and acidic residues" evidence="13">
    <location>
        <begin position="63"/>
        <end position="80"/>
    </location>
</feature>
<keyword evidence="12" id="KW-0747">Spliceosome</keyword>
<dbReference type="AlphaFoldDB" id="A0A0N5AF77"/>
<dbReference type="CDD" id="cd22382">
    <property type="entry name" value="KH-I_SF1"/>
    <property type="match status" value="1"/>
</dbReference>
<comment type="function">
    <text evidence="12">Necessary for the splicing of pre-mRNA. Has a role in the recognition of the branch site (5'-UACUAAC-3'), the pyrimidine tract and the 3'-splice site at the 3'-end of introns.</text>
</comment>
<keyword evidence="9 12" id="KW-0539">Nucleus</keyword>
<keyword evidence="15" id="KW-1185">Reference proteome</keyword>
<evidence type="ECO:0000256" key="3">
    <source>
        <dbReference type="ARBA" id="ARBA00022664"/>
    </source>
</evidence>
<dbReference type="GO" id="GO:0045131">
    <property type="term" value="F:pre-mRNA branch point binding"/>
    <property type="evidence" value="ECO:0007669"/>
    <property type="project" value="UniProtKB-UniRule"/>
</dbReference>
<evidence type="ECO:0000256" key="8">
    <source>
        <dbReference type="ARBA" id="ARBA00023187"/>
    </source>
</evidence>
<dbReference type="InterPro" id="IPR047086">
    <property type="entry name" value="SF1-HH_sf"/>
</dbReference>
<evidence type="ECO:0000256" key="13">
    <source>
        <dbReference type="SAM" id="MobiDB-lite"/>
    </source>
</evidence>
<dbReference type="Pfam" id="PF16275">
    <property type="entry name" value="SF1-HH"/>
    <property type="match status" value="1"/>
</dbReference>
<keyword evidence="8 12" id="KW-0508">mRNA splicing</keyword>
<feature type="compositionally biased region" description="Basic residues" evidence="13">
    <location>
        <begin position="81"/>
        <end position="160"/>
    </location>
</feature>
<feature type="domain" description="CCHC-type" evidence="14">
    <location>
        <begin position="496"/>
        <end position="511"/>
    </location>
</feature>
<feature type="region of interest" description="Disordered" evidence="13">
    <location>
        <begin position="276"/>
        <end position="296"/>
    </location>
</feature>
<keyword evidence="7 11" id="KW-0694">RNA-binding</keyword>
<dbReference type="PROSITE" id="PS50084">
    <property type="entry name" value="KH_TYPE_1"/>
    <property type="match status" value="1"/>
</dbReference>
<dbReference type="InterPro" id="IPR055256">
    <property type="entry name" value="KH_1_KHDC4/BBP-like"/>
</dbReference>
<dbReference type="InterPro" id="IPR004087">
    <property type="entry name" value="KH_dom"/>
</dbReference>
<dbReference type="Gene3D" id="6.10.140.1790">
    <property type="match status" value="1"/>
</dbReference>
<comment type="subcellular location">
    <subcellularLocation>
        <location evidence="1 12">Nucleus</location>
    </subcellularLocation>
</comment>
<dbReference type="Gene3D" id="3.30.1370.10">
    <property type="entry name" value="K Homology domain, type 1"/>
    <property type="match status" value="1"/>
</dbReference>
<dbReference type="Proteomes" id="UP000046393">
    <property type="component" value="Unplaced"/>
</dbReference>
<proteinExistence type="inferred from homology"/>
<evidence type="ECO:0000313" key="16">
    <source>
        <dbReference type="WBParaSite" id="SMUV_0000291801-mRNA-1"/>
    </source>
</evidence>
<dbReference type="SMART" id="SM00322">
    <property type="entry name" value="KH"/>
    <property type="match status" value="1"/>
</dbReference>
<evidence type="ECO:0000256" key="4">
    <source>
        <dbReference type="ARBA" id="ARBA00022723"/>
    </source>
</evidence>
<evidence type="ECO:0000256" key="10">
    <source>
        <dbReference type="PROSITE-ProRule" id="PRU00047"/>
    </source>
</evidence>
<dbReference type="STRING" id="451379.A0A0N5AF77"/>
<dbReference type="WBParaSite" id="SMUV_0000291801-mRNA-1">
    <property type="protein sequence ID" value="SMUV_0000291801-mRNA-1"/>
    <property type="gene ID" value="SMUV_0000291801"/>
</dbReference>
<dbReference type="PANTHER" id="PTHR11208:SF45">
    <property type="entry name" value="SPLICING FACTOR 1"/>
    <property type="match status" value="1"/>
</dbReference>
<dbReference type="Pfam" id="PF00098">
    <property type="entry name" value="zf-CCHC"/>
    <property type="match status" value="1"/>
</dbReference>
<dbReference type="SUPFAM" id="SSF54791">
    <property type="entry name" value="Eukaryotic type KH-domain (KH-domain type I)"/>
    <property type="match status" value="1"/>
</dbReference>
<organism evidence="15 16">
    <name type="scientific">Syphacia muris</name>
    <dbReference type="NCBI Taxonomy" id="451379"/>
    <lineage>
        <taxon>Eukaryota</taxon>
        <taxon>Metazoa</taxon>
        <taxon>Ecdysozoa</taxon>
        <taxon>Nematoda</taxon>
        <taxon>Chromadorea</taxon>
        <taxon>Rhabditida</taxon>
        <taxon>Spirurina</taxon>
        <taxon>Oxyuridomorpha</taxon>
        <taxon>Oxyuroidea</taxon>
        <taxon>Oxyuridae</taxon>
        <taxon>Syphacia</taxon>
    </lineage>
</organism>
<evidence type="ECO:0000259" key="14">
    <source>
        <dbReference type="PROSITE" id="PS50158"/>
    </source>
</evidence>
<evidence type="ECO:0000256" key="6">
    <source>
        <dbReference type="ARBA" id="ARBA00022833"/>
    </source>
</evidence>
<dbReference type="InterPro" id="IPR036612">
    <property type="entry name" value="KH_dom_type_1_sf"/>
</dbReference>
<feature type="region of interest" description="Disordered" evidence="13">
    <location>
        <begin position="647"/>
        <end position="700"/>
    </location>
</feature>
<dbReference type="PROSITE" id="PS50158">
    <property type="entry name" value="ZF_CCHC"/>
    <property type="match status" value="1"/>
</dbReference>
<feature type="compositionally biased region" description="Pro residues" evidence="13">
    <location>
        <begin position="691"/>
        <end position="700"/>
    </location>
</feature>
<sequence>MSSRGRDKTGGNTEPMPFVRKFGAAAVAAAAAGESTIIETSKSDDNVSGDNVGASISQTAEVDSSHSRSRSRSDRRDKEKRDKRKKSSHSRERSKRRSKSRERRRRSRSRSHERRSRSRSRSKRRRSRSRDRRSRSYSARSRSRGRRSQSHSHRSKHRRERSSSPLKEGTPADVDQEQQQPLGSNLPPKPKVVPGVLPLLVRPDIVETLTHEKPANEAGDAAVKEKKPRKSRWSTTKSFVPGMPTILPSNLKDEQRQAYLLQLEVEDATRKLRLGDFMGNPDPALRSPSPEPIYDASGKRLNTREIRKRQELEQLRHEKIQALLKLNPNFKPPADYRPPMIRLHEKVWIPQENHPEINFVGLLIGPRGNTLKALEAETGAKIIIRGKGSVKEGKLGRREGPMPGENEPLHAYVTGTDSSVIKKACEKINSIINEALMIPDGQNELRKLQLRELALLNGTLRPEDLASGARCSNCGSDEHKTWECMDAPNVTKTIVCTACGGAGHIAKDCKNPRPGGSFTTDGGMDDEYSALMAELGEKPSTASPNDKNGAANGVGGSSGNKQKTYALPTGTPILRVNLTKPQNQPFGGSLSPGFGMVKGGVPPPGGIAGDGISFFNQPPSSSVRSRVQYSAGPSPWGAMPSARAGWGGVPPPRYPMPVPPPPPPVSLGFMPPPPPPPAPVPKVDLSSLLAPPAPPPPPPA</sequence>
<feature type="region of interest" description="Disordered" evidence="13">
    <location>
        <begin position="537"/>
        <end position="565"/>
    </location>
</feature>
<dbReference type="Pfam" id="PF22675">
    <property type="entry name" value="KH-I_KHDC4-BBP"/>
    <property type="match status" value="1"/>
</dbReference>
<dbReference type="Gene3D" id="4.10.60.10">
    <property type="entry name" value="Zinc finger, CCHC-type"/>
    <property type="match status" value="1"/>
</dbReference>
<evidence type="ECO:0000256" key="7">
    <source>
        <dbReference type="ARBA" id="ARBA00022884"/>
    </source>
</evidence>